<comment type="caution">
    <text evidence="2">The sequence shown here is derived from an EMBL/GenBank/DDBJ whole genome shotgun (WGS) entry which is preliminary data.</text>
</comment>
<name>A0ABR2CSQ0_9ROSI</name>
<protein>
    <submittedName>
        <fullName evidence="2">Uncharacterized protein</fullName>
    </submittedName>
</protein>
<sequence>MLIEYGRMGASGGITGGLREQRSVMKRGYGNQKNSSTNVNIGILSSKHSNLNSSRSCCVLNADGNQKTRLGKVLERSMVGTCMLIGDGILACSCSLSLVMLITTMLLKLAMIIIWRMPLLLVAMYFIAFFYNGRCLYECRIDRNSRQRMDTGCHILYSCLHYVRLVLTHKTDLEHYCQTRPCFIYSNIQNGLTLILGTFYIKNMRSLHKVTISQHRYLLVPKVAPQERIVVKKLGLKGVYACVIQYGNADSLNLEGDDFVSQVMDSLRMHIENSSGRLPSDLTQGQEEILELRCENYRHNSCFHV</sequence>
<evidence type="ECO:0000313" key="2">
    <source>
        <dbReference type="EMBL" id="KAK8522805.1"/>
    </source>
</evidence>
<reference evidence="2 3" key="1">
    <citation type="journal article" date="2024" name="G3 (Bethesda)">
        <title>Genome assembly of Hibiscus sabdariffa L. provides insights into metabolisms of medicinal natural products.</title>
        <authorList>
            <person name="Kim T."/>
        </authorList>
    </citation>
    <scope>NUCLEOTIDE SEQUENCE [LARGE SCALE GENOMIC DNA]</scope>
    <source>
        <strain evidence="2">TK-2024</strain>
        <tissue evidence="2">Old leaves</tissue>
    </source>
</reference>
<keyword evidence="3" id="KW-1185">Reference proteome</keyword>
<accession>A0ABR2CSQ0</accession>
<dbReference type="PANTHER" id="PTHR30540">
    <property type="entry name" value="OSMOTIC STRESS POTASSIUM TRANSPORTER"/>
    <property type="match status" value="1"/>
</dbReference>
<evidence type="ECO:0000256" key="1">
    <source>
        <dbReference type="SAM" id="Phobius"/>
    </source>
</evidence>
<organism evidence="2 3">
    <name type="scientific">Hibiscus sabdariffa</name>
    <name type="common">roselle</name>
    <dbReference type="NCBI Taxonomy" id="183260"/>
    <lineage>
        <taxon>Eukaryota</taxon>
        <taxon>Viridiplantae</taxon>
        <taxon>Streptophyta</taxon>
        <taxon>Embryophyta</taxon>
        <taxon>Tracheophyta</taxon>
        <taxon>Spermatophyta</taxon>
        <taxon>Magnoliopsida</taxon>
        <taxon>eudicotyledons</taxon>
        <taxon>Gunneridae</taxon>
        <taxon>Pentapetalae</taxon>
        <taxon>rosids</taxon>
        <taxon>malvids</taxon>
        <taxon>Malvales</taxon>
        <taxon>Malvaceae</taxon>
        <taxon>Malvoideae</taxon>
        <taxon>Hibiscus</taxon>
    </lineage>
</organism>
<dbReference type="PANTHER" id="PTHR30540:SF13">
    <property type="entry name" value="POTASSIUM TRANSPORTER 17-RELATED"/>
    <property type="match status" value="1"/>
</dbReference>
<feature type="transmembrane region" description="Helical" evidence="1">
    <location>
        <begin position="78"/>
        <end position="103"/>
    </location>
</feature>
<dbReference type="Proteomes" id="UP001472677">
    <property type="component" value="Unassembled WGS sequence"/>
</dbReference>
<dbReference type="EMBL" id="JBBPBM010000045">
    <property type="protein sequence ID" value="KAK8522805.1"/>
    <property type="molecule type" value="Genomic_DNA"/>
</dbReference>
<feature type="transmembrane region" description="Helical" evidence="1">
    <location>
        <begin position="109"/>
        <end position="131"/>
    </location>
</feature>
<keyword evidence="1" id="KW-1133">Transmembrane helix</keyword>
<keyword evidence="1" id="KW-0472">Membrane</keyword>
<keyword evidence="1" id="KW-0812">Transmembrane</keyword>
<gene>
    <name evidence="2" type="ORF">V6N12_056500</name>
</gene>
<evidence type="ECO:0000313" key="3">
    <source>
        <dbReference type="Proteomes" id="UP001472677"/>
    </source>
</evidence>
<dbReference type="InterPro" id="IPR003855">
    <property type="entry name" value="K+_transporter"/>
</dbReference>
<proteinExistence type="predicted"/>